<evidence type="ECO:0000313" key="3">
    <source>
        <dbReference type="Proteomes" id="UP000824890"/>
    </source>
</evidence>
<gene>
    <name evidence="2" type="ORF">HID58_075434</name>
</gene>
<comment type="caution">
    <text evidence="2">The sequence shown here is derived from an EMBL/GenBank/DDBJ whole genome shotgun (WGS) entry which is preliminary data.</text>
</comment>
<organism evidence="2 3">
    <name type="scientific">Brassica napus</name>
    <name type="common">Rape</name>
    <dbReference type="NCBI Taxonomy" id="3708"/>
    <lineage>
        <taxon>Eukaryota</taxon>
        <taxon>Viridiplantae</taxon>
        <taxon>Streptophyta</taxon>
        <taxon>Embryophyta</taxon>
        <taxon>Tracheophyta</taxon>
        <taxon>Spermatophyta</taxon>
        <taxon>Magnoliopsida</taxon>
        <taxon>eudicotyledons</taxon>
        <taxon>Gunneridae</taxon>
        <taxon>Pentapetalae</taxon>
        <taxon>rosids</taxon>
        <taxon>malvids</taxon>
        <taxon>Brassicales</taxon>
        <taxon>Brassicaceae</taxon>
        <taxon>Brassiceae</taxon>
        <taxon>Brassica</taxon>
    </lineage>
</organism>
<sequence length="388" mass="41918">MKIRNIGVVSTDPKTELRKLRTKMHGYGMGPGSEWSTENWPRSPGELIRATVELAGEPTGNTVVLAGRAGSCHGRGRRRVDRQHGRARQASWLVSWPSSPASRPATLSYSPGELARVAAKLSGESTGKTVVLAGRAGSCHGRARRAIRFGYSFLQDRNFFSKISLCSKKMSSRKGSSKRNSSSHSSSGDTSANEVIAPKEEFEVEEEAKDARNIGVVSTDEDTWLWDGTGFGMVHRELAALAGRADPCHGRARRRAGSCHGRARRRVDRQHGRARRASWLVSRPSSPAGRPATRSCSPGEVARVAAELACESTGNTVVLAGRAGSCRGRARRRVDGQHGRARRASWLVSRPSSPASRPATRSCSPGELARVMVELAGRSVSAIRFLGF</sequence>
<feature type="compositionally biased region" description="Low complexity" evidence="1">
    <location>
        <begin position="349"/>
        <end position="364"/>
    </location>
</feature>
<dbReference type="EMBL" id="JAGKQM010000017">
    <property type="protein sequence ID" value="KAH0868412.1"/>
    <property type="molecule type" value="Genomic_DNA"/>
</dbReference>
<protein>
    <submittedName>
        <fullName evidence="2">Uncharacterized protein</fullName>
    </submittedName>
</protein>
<evidence type="ECO:0000256" key="1">
    <source>
        <dbReference type="SAM" id="MobiDB-lite"/>
    </source>
</evidence>
<proteinExistence type="predicted"/>
<feature type="region of interest" description="Disordered" evidence="1">
    <location>
        <begin position="329"/>
        <end position="364"/>
    </location>
</feature>
<evidence type="ECO:0000313" key="2">
    <source>
        <dbReference type="EMBL" id="KAH0868412.1"/>
    </source>
</evidence>
<dbReference type="Proteomes" id="UP000824890">
    <property type="component" value="Unassembled WGS sequence"/>
</dbReference>
<reference evidence="2 3" key="1">
    <citation type="submission" date="2021-05" db="EMBL/GenBank/DDBJ databases">
        <title>Genome Assembly of Synthetic Allotetraploid Brassica napus Reveals Homoeologous Exchanges between Subgenomes.</title>
        <authorList>
            <person name="Davis J.T."/>
        </authorList>
    </citation>
    <scope>NUCLEOTIDE SEQUENCE [LARGE SCALE GENOMIC DNA]</scope>
    <source>
        <strain evidence="3">cv. Da-Ae</strain>
        <tissue evidence="2">Seedling</tissue>
    </source>
</reference>
<feature type="compositionally biased region" description="Low complexity" evidence="1">
    <location>
        <begin position="178"/>
        <end position="187"/>
    </location>
</feature>
<accession>A0ABQ7YJM7</accession>
<feature type="region of interest" description="Disordered" evidence="1">
    <location>
        <begin position="171"/>
        <end position="204"/>
    </location>
</feature>
<feature type="compositionally biased region" description="Basic residues" evidence="1">
    <location>
        <begin position="250"/>
        <end position="276"/>
    </location>
</feature>
<keyword evidence="3" id="KW-1185">Reference proteome</keyword>
<feature type="region of interest" description="Disordered" evidence="1">
    <location>
        <begin position="249"/>
        <end position="296"/>
    </location>
</feature>
<name>A0ABQ7YJM7_BRANA</name>